<dbReference type="PIRSF" id="PIRSF033091">
    <property type="entry name" value="Pesterase_YhaO"/>
    <property type="match status" value="1"/>
</dbReference>
<protein>
    <submittedName>
        <fullName evidence="3">Exonuclease SbcCD subunit D</fullName>
    </submittedName>
</protein>
<dbReference type="Gene3D" id="3.60.21.10">
    <property type="match status" value="1"/>
</dbReference>
<dbReference type="Proteomes" id="UP001597263">
    <property type="component" value="Unassembled WGS sequence"/>
</dbReference>
<feature type="domain" description="Calcineurin-like phosphoesterase" evidence="2">
    <location>
        <begin position="4"/>
        <end position="201"/>
    </location>
</feature>
<evidence type="ECO:0000313" key="3">
    <source>
        <dbReference type="EMBL" id="MFD1227583.1"/>
    </source>
</evidence>
<dbReference type="InterPro" id="IPR004843">
    <property type="entry name" value="Calcineurin-like_PHP"/>
</dbReference>
<dbReference type="InterPro" id="IPR029052">
    <property type="entry name" value="Metallo-depent_PP-like"/>
</dbReference>
<comment type="caution">
    <text evidence="3">The sequence shown here is derived from an EMBL/GenBank/DDBJ whole genome shotgun (WGS) entry which is preliminary data.</text>
</comment>
<keyword evidence="1" id="KW-0378">Hydrolase</keyword>
<reference evidence="4" key="1">
    <citation type="journal article" date="2019" name="Int. J. Syst. Evol. Microbiol.">
        <title>The Global Catalogue of Microorganisms (GCM) 10K type strain sequencing project: providing services to taxonomists for standard genome sequencing and annotation.</title>
        <authorList>
            <consortium name="The Broad Institute Genomics Platform"/>
            <consortium name="The Broad Institute Genome Sequencing Center for Infectious Disease"/>
            <person name="Wu L."/>
            <person name="Ma J."/>
        </authorList>
    </citation>
    <scope>NUCLEOTIDE SEQUENCE [LARGE SCALE GENOMIC DNA]</scope>
    <source>
        <strain evidence="4">CCUG 49584</strain>
    </source>
</reference>
<dbReference type="PANTHER" id="PTHR30337">
    <property type="entry name" value="COMPONENT OF ATP-DEPENDENT DSDNA EXONUCLEASE"/>
    <property type="match status" value="1"/>
</dbReference>
<dbReference type="CDD" id="cd00840">
    <property type="entry name" value="MPP_Mre11_N"/>
    <property type="match status" value="1"/>
</dbReference>
<dbReference type="InterPro" id="IPR050535">
    <property type="entry name" value="DNA_Repair-Maintenance_Comp"/>
</dbReference>
<dbReference type="EMBL" id="JBHTMA010000037">
    <property type="protein sequence ID" value="MFD1227583.1"/>
    <property type="molecule type" value="Genomic_DNA"/>
</dbReference>
<dbReference type="InterPro" id="IPR014576">
    <property type="entry name" value="Pesterase_YhaO"/>
</dbReference>
<accession>A0ABW3V3L6</accession>
<dbReference type="GO" id="GO:0004527">
    <property type="term" value="F:exonuclease activity"/>
    <property type="evidence" value="ECO:0007669"/>
    <property type="project" value="UniProtKB-KW"/>
</dbReference>
<evidence type="ECO:0000313" key="4">
    <source>
        <dbReference type="Proteomes" id="UP001597263"/>
    </source>
</evidence>
<proteinExistence type="predicted"/>
<evidence type="ECO:0000256" key="1">
    <source>
        <dbReference type="ARBA" id="ARBA00022801"/>
    </source>
</evidence>
<name>A0ABW3V3L6_9HYPH</name>
<gene>
    <name evidence="3" type="ORF">ACFQ35_10585</name>
</gene>
<sequence length="437" mass="48051">MTYRFIHAADIHLDSPLRSLALRNHELATLVGNATRRAFEHIIDLALSERVNALLIAGDLYDGDQTSMKTARFLAEQLRRLDQAGIDVFIIRGNHDALSKITKELILPERVQIFDRKARAITVTAPDHDQPVVFHGLSFAKPHAPDSLLPQYSLPVSGAVNIGLMHTSLNGAEGHDLYAPVSVSDLQSHGFHYWALGHIHKRAVYAPTSQYNSTVVMAGNPQGRDINEAGAKSVTLVTIDDSGTVHTEERLTSIAQFERVSVDVSACEDWRAVIQVVNEALEAKREVTASEHLVVRLHLTGSTALAWQMRRDHDLLLTEAEDRAAQIGDCWIEKLEIDCTPPRKNQPSDLMLTADPLHELGRLITDELAASPVFQSGLADQMDALVKKLPAEIRSHFGNDEAQAQVLITELLQLGSEDVLAELSAAARAATQTEEQA</sequence>
<keyword evidence="3" id="KW-0540">Nuclease</keyword>
<dbReference type="Pfam" id="PF00149">
    <property type="entry name" value="Metallophos"/>
    <property type="match status" value="1"/>
</dbReference>
<dbReference type="RefSeq" id="WP_289386274.1">
    <property type="nucleotide sequence ID" value="NZ_JAUCBM010000002.1"/>
</dbReference>
<dbReference type="PANTHER" id="PTHR30337:SF7">
    <property type="entry name" value="PHOSPHOESTERASE"/>
    <property type="match status" value="1"/>
</dbReference>
<evidence type="ECO:0000259" key="2">
    <source>
        <dbReference type="Pfam" id="PF00149"/>
    </source>
</evidence>
<dbReference type="SUPFAM" id="SSF56300">
    <property type="entry name" value="Metallo-dependent phosphatases"/>
    <property type="match status" value="1"/>
</dbReference>
<organism evidence="3 4">
    <name type="scientific">Pseudochrobactrum kiredjianiae</name>
    <dbReference type="NCBI Taxonomy" id="386305"/>
    <lineage>
        <taxon>Bacteria</taxon>
        <taxon>Pseudomonadati</taxon>
        <taxon>Pseudomonadota</taxon>
        <taxon>Alphaproteobacteria</taxon>
        <taxon>Hyphomicrobiales</taxon>
        <taxon>Brucellaceae</taxon>
        <taxon>Pseudochrobactrum</taxon>
    </lineage>
</organism>
<keyword evidence="3" id="KW-0269">Exonuclease</keyword>
<dbReference type="InterPro" id="IPR041796">
    <property type="entry name" value="Mre11_N"/>
</dbReference>
<keyword evidence="4" id="KW-1185">Reference proteome</keyword>